<evidence type="ECO:0000313" key="7">
    <source>
        <dbReference type="EMBL" id="GGB39106.1"/>
    </source>
</evidence>
<comment type="similarity">
    <text evidence="5">Belongs to the class-II pyridoxal-phosphate-dependent aminotransferase family.</text>
</comment>
<dbReference type="Gene3D" id="3.40.640.10">
    <property type="entry name" value="Type I PLP-dependent aspartate aminotransferase-like (Major domain)"/>
    <property type="match status" value="1"/>
</dbReference>
<evidence type="ECO:0000256" key="3">
    <source>
        <dbReference type="ARBA" id="ARBA00022679"/>
    </source>
</evidence>
<proteinExistence type="inferred from homology"/>
<evidence type="ECO:0000256" key="2">
    <source>
        <dbReference type="ARBA" id="ARBA00022576"/>
    </source>
</evidence>
<dbReference type="Pfam" id="PF00155">
    <property type="entry name" value="Aminotran_1_2"/>
    <property type="match status" value="1"/>
</dbReference>
<comment type="cofactor">
    <cofactor evidence="1 5">
        <name>pyridoxal 5'-phosphate</name>
        <dbReference type="ChEBI" id="CHEBI:597326"/>
    </cofactor>
</comment>
<dbReference type="InterPro" id="IPR015424">
    <property type="entry name" value="PyrdxlP-dep_Trfase"/>
</dbReference>
<keyword evidence="4 5" id="KW-0663">Pyridoxal phosphate</keyword>
<reference evidence="7" key="2">
    <citation type="submission" date="2020-09" db="EMBL/GenBank/DDBJ databases">
        <authorList>
            <person name="Sun Q."/>
            <person name="Zhou Y."/>
        </authorList>
    </citation>
    <scope>NUCLEOTIDE SEQUENCE</scope>
    <source>
        <strain evidence="7">CGMCC 1.12827</strain>
    </source>
</reference>
<sequence length="346" mass="36951">MTLDHAWLPGLRGRGRLNLNESAYGPLPEVARELRAQMSEVNRYPEFLPDRTRSVVATHLGVDDESVSVGAGATGVITQALQDAARRGLDAGIVDPVMVTAIPTFDGYPIIATMLGLRFRGMPLDPAGRVVLGDLRAAVTADTVAVVICSPHNPTGTVVDEQELHDFIDDLPEHVIVVLDEAYIEFAERPPDLMRLIGTHERLLVIRTFSKAYGLAALRVGYGVGAQRLVGRVREFEMPFSVGPLAAAAVPLCLSRQDELTRRVNAMRTERAKMAALLAASWRAPVAGEGNFLFVGGPAGVELGSVLASCGVLVRSYRSDGVRITVGDDAATAEIGAVLHTVTATV</sequence>
<dbReference type="InterPro" id="IPR050106">
    <property type="entry name" value="HistidinolP_aminotransfase"/>
</dbReference>
<dbReference type="InterPro" id="IPR004839">
    <property type="entry name" value="Aminotransferase_I/II_large"/>
</dbReference>
<dbReference type="CDD" id="cd00609">
    <property type="entry name" value="AAT_like"/>
    <property type="match status" value="1"/>
</dbReference>
<evidence type="ECO:0000256" key="5">
    <source>
        <dbReference type="RuleBase" id="RU003693"/>
    </source>
</evidence>
<dbReference type="GO" id="GO:0030170">
    <property type="term" value="F:pyridoxal phosphate binding"/>
    <property type="evidence" value="ECO:0007669"/>
    <property type="project" value="InterPro"/>
</dbReference>
<keyword evidence="2 7" id="KW-0032">Aminotransferase</keyword>
<evidence type="ECO:0000313" key="8">
    <source>
        <dbReference type="Proteomes" id="UP000621454"/>
    </source>
</evidence>
<accession>A0A916WYE0</accession>
<reference evidence="7" key="1">
    <citation type="journal article" date="2014" name="Int. J. Syst. Evol. Microbiol.">
        <title>Complete genome sequence of Corynebacterium casei LMG S-19264T (=DSM 44701T), isolated from a smear-ripened cheese.</title>
        <authorList>
            <consortium name="US DOE Joint Genome Institute (JGI-PGF)"/>
            <person name="Walter F."/>
            <person name="Albersmeier A."/>
            <person name="Kalinowski J."/>
            <person name="Ruckert C."/>
        </authorList>
    </citation>
    <scope>NUCLEOTIDE SEQUENCE</scope>
    <source>
        <strain evidence="7">CGMCC 1.12827</strain>
    </source>
</reference>
<dbReference type="SUPFAM" id="SSF53383">
    <property type="entry name" value="PLP-dependent transferases"/>
    <property type="match status" value="1"/>
</dbReference>
<dbReference type="PANTHER" id="PTHR43643">
    <property type="entry name" value="HISTIDINOL-PHOSPHATE AMINOTRANSFERASE 2"/>
    <property type="match status" value="1"/>
</dbReference>
<evidence type="ECO:0000256" key="4">
    <source>
        <dbReference type="ARBA" id="ARBA00022898"/>
    </source>
</evidence>
<evidence type="ECO:0000256" key="1">
    <source>
        <dbReference type="ARBA" id="ARBA00001933"/>
    </source>
</evidence>
<dbReference type="RefSeq" id="WP_188587251.1">
    <property type="nucleotide sequence ID" value="NZ_BMGC01000022.1"/>
</dbReference>
<evidence type="ECO:0000259" key="6">
    <source>
        <dbReference type="Pfam" id="PF00155"/>
    </source>
</evidence>
<keyword evidence="8" id="KW-1185">Reference proteome</keyword>
<dbReference type="Proteomes" id="UP000621454">
    <property type="component" value="Unassembled WGS sequence"/>
</dbReference>
<feature type="domain" description="Aminotransferase class I/classII large" evidence="6">
    <location>
        <begin position="17"/>
        <end position="331"/>
    </location>
</feature>
<gene>
    <name evidence="7" type="ORF">GCM10011489_28500</name>
</gene>
<dbReference type="InterPro" id="IPR001917">
    <property type="entry name" value="Aminotrans_II_pyridoxalP_BS"/>
</dbReference>
<organism evidence="7 8">
    <name type="scientific">Gordonia jinhuaensis</name>
    <dbReference type="NCBI Taxonomy" id="1517702"/>
    <lineage>
        <taxon>Bacteria</taxon>
        <taxon>Bacillati</taxon>
        <taxon>Actinomycetota</taxon>
        <taxon>Actinomycetes</taxon>
        <taxon>Mycobacteriales</taxon>
        <taxon>Gordoniaceae</taxon>
        <taxon>Gordonia</taxon>
    </lineage>
</organism>
<dbReference type="InterPro" id="IPR015421">
    <property type="entry name" value="PyrdxlP-dep_Trfase_major"/>
</dbReference>
<protein>
    <submittedName>
        <fullName evidence="7">Aminotransferase</fullName>
    </submittedName>
</protein>
<dbReference type="EMBL" id="BMGC01000022">
    <property type="protein sequence ID" value="GGB39106.1"/>
    <property type="molecule type" value="Genomic_DNA"/>
</dbReference>
<dbReference type="GO" id="GO:0008483">
    <property type="term" value="F:transaminase activity"/>
    <property type="evidence" value="ECO:0007669"/>
    <property type="project" value="UniProtKB-KW"/>
</dbReference>
<dbReference type="PANTHER" id="PTHR43643:SF3">
    <property type="entry name" value="HISTIDINOL-PHOSPHATE AMINOTRANSFERASE"/>
    <property type="match status" value="1"/>
</dbReference>
<dbReference type="Gene3D" id="3.90.1150.10">
    <property type="entry name" value="Aspartate Aminotransferase, domain 1"/>
    <property type="match status" value="1"/>
</dbReference>
<name>A0A916WYE0_9ACTN</name>
<comment type="caution">
    <text evidence="7">The sequence shown here is derived from an EMBL/GenBank/DDBJ whole genome shotgun (WGS) entry which is preliminary data.</text>
</comment>
<dbReference type="PROSITE" id="PS00599">
    <property type="entry name" value="AA_TRANSFER_CLASS_2"/>
    <property type="match status" value="1"/>
</dbReference>
<dbReference type="AlphaFoldDB" id="A0A916WYE0"/>
<keyword evidence="3" id="KW-0808">Transferase</keyword>
<dbReference type="InterPro" id="IPR015422">
    <property type="entry name" value="PyrdxlP-dep_Trfase_small"/>
</dbReference>